<protein>
    <recommendedName>
        <fullName evidence="2">Cell division protein ZapA</fullName>
    </recommendedName>
    <alternativeName>
        <fullName evidence="9">Z ring-associated protein ZapA</fullName>
    </alternativeName>
</protein>
<organism evidence="11 12">
    <name type="scientific">Candidatus Fimisoma avicola</name>
    <dbReference type="NCBI Taxonomy" id="2840826"/>
    <lineage>
        <taxon>Bacteria</taxon>
        <taxon>Bacillati</taxon>
        <taxon>Bacillota</taxon>
        <taxon>Clostridia</taxon>
        <taxon>Eubacteriales</taxon>
        <taxon>Candidatus Fimisoma</taxon>
    </lineage>
</organism>
<evidence type="ECO:0000256" key="9">
    <source>
        <dbReference type="ARBA" id="ARBA00033158"/>
    </source>
</evidence>
<evidence type="ECO:0000256" key="5">
    <source>
        <dbReference type="ARBA" id="ARBA00023210"/>
    </source>
</evidence>
<dbReference type="AlphaFoldDB" id="A0A9D1L8D4"/>
<dbReference type="Gene3D" id="6.10.250.790">
    <property type="match status" value="1"/>
</dbReference>
<dbReference type="Proteomes" id="UP000824091">
    <property type="component" value="Unassembled WGS sequence"/>
</dbReference>
<keyword evidence="4 11" id="KW-0132">Cell division</keyword>
<accession>A0A9D1L8D4</accession>
<dbReference type="InterPro" id="IPR053712">
    <property type="entry name" value="Bac_CellDiv_Activator"/>
</dbReference>
<dbReference type="PANTHER" id="PTHR34981:SF1">
    <property type="entry name" value="CELL DIVISION PROTEIN ZAPA"/>
    <property type="match status" value="1"/>
</dbReference>
<dbReference type="PANTHER" id="PTHR34981">
    <property type="entry name" value="CELL DIVISION PROTEIN ZAPA"/>
    <property type="match status" value="1"/>
</dbReference>
<evidence type="ECO:0000256" key="4">
    <source>
        <dbReference type="ARBA" id="ARBA00022618"/>
    </source>
</evidence>
<keyword evidence="6" id="KW-0131">Cell cycle</keyword>
<comment type="subcellular location">
    <subcellularLocation>
        <location evidence="1">Cytoplasm</location>
    </subcellularLocation>
</comment>
<reference evidence="11" key="1">
    <citation type="submission" date="2020-10" db="EMBL/GenBank/DDBJ databases">
        <authorList>
            <person name="Gilroy R."/>
        </authorList>
    </citation>
    <scope>NUCLEOTIDE SEQUENCE</scope>
    <source>
        <strain evidence="11">11300</strain>
    </source>
</reference>
<dbReference type="EMBL" id="DVMO01000088">
    <property type="protein sequence ID" value="HIU27920.1"/>
    <property type="molecule type" value="Genomic_DNA"/>
</dbReference>
<reference evidence="11" key="2">
    <citation type="journal article" date="2021" name="PeerJ">
        <title>Extensive microbial diversity within the chicken gut microbiome revealed by metagenomics and culture.</title>
        <authorList>
            <person name="Gilroy R."/>
            <person name="Ravi A."/>
            <person name="Getino M."/>
            <person name="Pursley I."/>
            <person name="Horton D.L."/>
            <person name="Alikhan N.F."/>
            <person name="Baker D."/>
            <person name="Gharbi K."/>
            <person name="Hall N."/>
            <person name="Watson M."/>
            <person name="Adriaenssens E.M."/>
            <person name="Foster-Nyarko E."/>
            <person name="Jarju S."/>
            <person name="Secka A."/>
            <person name="Antonio M."/>
            <person name="Oren A."/>
            <person name="Chaudhuri R.R."/>
            <person name="La Ragione R."/>
            <person name="Hildebrand F."/>
            <person name="Pallen M.J."/>
        </authorList>
    </citation>
    <scope>NUCLEOTIDE SEQUENCE</scope>
    <source>
        <strain evidence="11">11300</strain>
    </source>
</reference>
<dbReference type="SUPFAM" id="SSF102829">
    <property type="entry name" value="Cell division protein ZapA-like"/>
    <property type="match status" value="1"/>
</dbReference>
<evidence type="ECO:0000256" key="8">
    <source>
        <dbReference type="ARBA" id="ARBA00026068"/>
    </source>
</evidence>
<keyword evidence="3" id="KW-0963">Cytoplasm</keyword>
<evidence type="ECO:0000256" key="1">
    <source>
        <dbReference type="ARBA" id="ARBA00004496"/>
    </source>
</evidence>
<evidence type="ECO:0000256" key="3">
    <source>
        <dbReference type="ARBA" id="ARBA00022490"/>
    </source>
</evidence>
<comment type="caution">
    <text evidence="11">The sequence shown here is derived from an EMBL/GenBank/DDBJ whole genome shotgun (WGS) entry which is preliminary data.</text>
</comment>
<keyword evidence="5" id="KW-0717">Septation</keyword>
<comment type="function">
    <text evidence="7">Activator of cell division through the inhibition of FtsZ GTPase activity, therefore promoting FtsZ assembly into bundles of protofilaments necessary for the formation of the division Z ring. It is recruited early at mid-cell but it is not essential for cell division.</text>
</comment>
<dbReference type="GO" id="GO:0030428">
    <property type="term" value="C:cell septum"/>
    <property type="evidence" value="ECO:0007669"/>
    <property type="project" value="TreeGrafter"/>
</dbReference>
<feature type="coiled-coil region" evidence="10">
    <location>
        <begin position="64"/>
        <end position="157"/>
    </location>
</feature>
<evidence type="ECO:0000256" key="6">
    <source>
        <dbReference type="ARBA" id="ARBA00023306"/>
    </source>
</evidence>
<evidence type="ECO:0000256" key="7">
    <source>
        <dbReference type="ARBA" id="ARBA00024910"/>
    </source>
</evidence>
<gene>
    <name evidence="11" type="ORF">IAD16_06035</name>
</gene>
<dbReference type="GO" id="GO:0000917">
    <property type="term" value="P:division septum assembly"/>
    <property type="evidence" value="ECO:0007669"/>
    <property type="project" value="UniProtKB-KW"/>
</dbReference>
<evidence type="ECO:0000256" key="10">
    <source>
        <dbReference type="SAM" id="Coils"/>
    </source>
</evidence>
<evidence type="ECO:0000313" key="11">
    <source>
        <dbReference type="EMBL" id="HIU27920.1"/>
    </source>
</evidence>
<dbReference type="GO" id="GO:0005829">
    <property type="term" value="C:cytosol"/>
    <property type="evidence" value="ECO:0007669"/>
    <property type="project" value="TreeGrafter"/>
</dbReference>
<evidence type="ECO:0000313" key="12">
    <source>
        <dbReference type="Proteomes" id="UP000824091"/>
    </source>
</evidence>
<comment type="subunit">
    <text evidence="8">Homodimer. Interacts with FtsZ.</text>
</comment>
<dbReference type="GO" id="GO:0032153">
    <property type="term" value="C:cell division site"/>
    <property type="evidence" value="ECO:0007669"/>
    <property type="project" value="TreeGrafter"/>
</dbReference>
<keyword evidence="10" id="KW-0175">Coiled coil</keyword>
<evidence type="ECO:0000256" key="2">
    <source>
        <dbReference type="ARBA" id="ARBA00015195"/>
    </source>
</evidence>
<proteinExistence type="predicted"/>
<dbReference type="GO" id="GO:0043093">
    <property type="term" value="P:FtsZ-dependent cytokinesis"/>
    <property type="evidence" value="ECO:0007669"/>
    <property type="project" value="TreeGrafter"/>
</dbReference>
<dbReference type="GO" id="GO:0000921">
    <property type="term" value="P:septin ring assembly"/>
    <property type="evidence" value="ECO:0007669"/>
    <property type="project" value="TreeGrafter"/>
</dbReference>
<dbReference type="InterPro" id="IPR007838">
    <property type="entry name" value="Cell_div_ZapA-like"/>
</dbReference>
<dbReference type="InterPro" id="IPR036192">
    <property type="entry name" value="Cell_div_ZapA-like_sf"/>
</dbReference>
<dbReference type="Pfam" id="PF05164">
    <property type="entry name" value="ZapA"/>
    <property type="match status" value="1"/>
</dbReference>
<sequence>MENNKVNVRIYGQEYTIAGEKDEETIRKIASHVNDKMRQLGRSFSLNGQGTLAVLTAINITDEYFDAMAQMQELKEANEKLREETEHYLKMWEEAKQNFTQYRENAAKVSAEKKAAEEKCTELEAKCSEYENSYFDLQMENMRLKRELEEYKELDER</sequence>
<name>A0A9D1L8D4_9FIRM</name>